<evidence type="ECO:0000256" key="1">
    <source>
        <dbReference type="ARBA" id="ARBA00004401"/>
    </source>
</evidence>
<keyword evidence="5" id="KW-0735">Signal-anchor</keyword>
<dbReference type="InterPro" id="IPR050386">
    <property type="entry name" value="Glycosyl_hydrolase_5"/>
</dbReference>
<gene>
    <name evidence="15" type="ORF">NVS32_06375</name>
</gene>
<evidence type="ECO:0000256" key="7">
    <source>
        <dbReference type="ARBA" id="ARBA00023136"/>
    </source>
</evidence>
<dbReference type="InterPro" id="IPR017853">
    <property type="entry name" value="GH"/>
</dbReference>
<evidence type="ECO:0000256" key="8">
    <source>
        <dbReference type="ARBA" id="ARBA00023180"/>
    </source>
</evidence>
<evidence type="ECO:0000259" key="14">
    <source>
        <dbReference type="Pfam" id="PF00150"/>
    </source>
</evidence>
<accession>A0ABT1Z8N4</accession>
<dbReference type="Proteomes" id="UP001204320">
    <property type="component" value="Unassembled WGS sequence"/>
</dbReference>
<organism evidence="15 16">
    <name type="scientific">Tractidigestivibacter montrealensis</name>
    <dbReference type="NCBI Taxonomy" id="2972466"/>
    <lineage>
        <taxon>Bacteria</taxon>
        <taxon>Bacillati</taxon>
        <taxon>Actinomycetota</taxon>
        <taxon>Coriobacteriia</taxon>
        <taxon>Coriobacteriales</taxon>
        <taxon>Atopobiaceae</taxon>
        <taxon>Tractidigestivibacter</taxon>
    </lineage>
</organism>
<feature type="domain" description="Glycoside hydrolase family 5" evidence="14">
    <location>
        <begin position="58"/>
        <end position="246"/>
    </location>
</feature>
<keyword evidence="4 13" id="KW-0378">Hydrolase</keyword>
<sequence>MAENALHGVNLTGWLTLEPWVTPELFSGSGALDEPSLITSLGAKGYREVVRRHRARFLTKDDFSRIASRGFNAVRLPVPWYVFGESGPNPGPYLGCIDEVDQALEWAEEIDLKVVFALAVNPGVPGDEETWNNFTDDRGIRENALWVLSQLSSRYASRMGFYGIEVADDARIQTRRGLGVTDGMPGHLLRNYYRAAYDRVREAAGPDPVVIIPDAGMPTDWRRFMAQRQYQNVWLDCHLDKPSAIMADMGYAPGASTLGVRHIMAAIHRHIREDQRSGLPVMVGKWSSALPIADAAMTPEGRVALERIYSSEQLTAYEKLPAWFFQTWKTTGRLSSWDARVALSSFERGLICS</sequence>
<proteinExistence type="inferred from homology"/>
<evidence type="ECO:0000256" key="11">
    <source>
        <dbReference type="ARBA" id="ARBA00037126"/>
    </source>
</evidence>
<evidence type="ECO:0000256" key="10">
    <source>
        <dbReference type="ARBA" id="ARBA00023316"/>
    </source>
</evidence>
<evidence type="ECO:0000313" key="16">
    <source>
        <dbReference type="Proteomes" id="UP001204320"/>
    </source>
</evidence>
<evidence type="ECO:0000256" key="13">
    <source>
        <dbReference type="RuleBase" id="RU361153"/>
    </source>
</evidence>
<evidence type="ECO:0000256" key="12">
    <source>
        <dbReference type="ARBA" id="ARBA00041260"/>
    </source>
</evidence>
<comment type="caution">
    <text evidence="15">The sequence shown here is derived from an EMBL/GenBank/DDBJ whole genome shotgun (WGS) entry which is preliminary data.</text>
</comment>
<dbReference type="Gene3D" id="3.20.20.80">
    <property type="entry name" value="Glycosidases"/>
    <property type="match status" value="1"/>
</dbReference>
<comment type="function">
    <text evidence="11">Glucosidase involved in the degradation of cellulosic biomass. Active on lichenan.</text>
</comment>
<dbReference type="InterPro" id="IPR001547">
    <property type="entry name" value="Glyco_hydro_5"/>
</dbReference>
<evidence type="ECO:0000313" key="15">
    <source>
        <dbReference type="EMBL" id="MCR9036574.1"/>
    </source>
</evidence>
<keyword evidence="16" id="KW-1185">Reference proteome</keyword>
<dbReference type="Pfam" id="PF00150">
    <property type="entry name" value="Cellulase"/>
    <property type="match status" value="1"/>
</dbReference>
<keyword evidence="3" id="KW-0812">Transmembrane</keyword>
<dbReference type="EMBL" id="JANSKA010000004">
    <property type="protein sequence ID" value="MCR9036574.1"/>
    <property type="molecule type" value="Genomic_DNA"/>
</dbReference>
<dbReference type="PANTHER" id="PTHR31297:SF34">
    <property type="entry name" value="GLUCAN 1,3-BETA-GLUCOSIDASE 2"/>
    <property type="match status" value="1"/>
</dbReference>
<evidence type="ECO:0000256" key="3">
    <source>
        <dbReference type="ARBA" id="ARBA00022692"/>
    </source>
</evidence>
<protein>
    <recommendedName>
        <fullName evidence="12">Exo-1,3-beta-glucanase D</fullName>
    </recommendedName>
</protein>
<evidence type="ECO:0000256" key="2">
    <source>
        <dbReference type="ARBA" id="ARBA00022475"/>
    </source>
</evidence>
<evidence type="ECO:0000256" key="4">
    <source>
        <dbReference type="ARBA" id="ARBA00022801"/>
    </source>
</evidence>
<keyword evidence="7" id="KW-0472">Membrane</keyword>
<keyword evidence="9 13" id="KW-0326">Glycosidase</keyword>
<reference evidence="15 16" key="1">
    <citation type="submission" date="2022-08" db="EMBL/GenBank/DDBJ databases">
        <title>Tractidigestivibacter montrealensis type strain KD21.</title>
        <authorList>
            <person name="Diop K."/>
            <person name="Richard C."/>
            <person name="Routy B."/>
        </authorList>
    </citation>
    <scope>NUCLEOTIDE SEQUENCE [LARGE SCALE GENOMIC DNA]</scope>
    <source>
        <strain evidence="15 16">KD21</strain>
    </source>
</reference>
<dbReference type="PANTHER" id="PTHR31297">
    <property type="entry name" value="GLUCAN ENDO-1,6-BETA-GLUCOSIDASE B"/>
    <property type="match status" value="1"/>
</dbReference>
<comment type="subcellular location">
    <subcellularLocation>
        <location evidence="1">Cell membrane</location>
        <topology evidence="1">Single-pass type II membrane protein</topology>
    </subcellularLocation>
</comment>
<comment type="similarity">
    <text evidence="13">Belongs to the glycosyl hydrolase 5 (cellulase A) family.</text>
</comment>
<dbReference type="SUPFAM" id="SSF51445">
    <property type="entry name" value="(Trans)glycosidases"/>
    <property type="match status" value="1"/>
</dbReference>
<evidence type="ECO:0000256" key="5">
    <source>
        <dbReference type="ARBA" id="ARBA00022968"/>
    </source>
</evidence>
<evidence type="ECO:0000256" key="9">
    <source>
        <dbReference type="ARBA" id="ARBA00023295"/>
    </source>
</evidence>
<evidence type="ECO:0000256" key="6">
    <source>
        <dbReference type="ARBA" id="ARBA00022989"/>
    </source>
</evidence>
<name>A0ABT1Z8N4_9ACTN</name>
<keyword evidence="2" id="KW-1003">Cell membrane</keyword>
<keyword evidence="10" id="KW-0961">Cell wall biogenesis/degradation</keyword>
<keyword evidence="8" id="KW-0325">Glycoprotein</keyword>
<keyword evidence="6" id="KW-1133">Transmembrane helix</keyword>
<dbReference type="RefSeq" id="WP_117652066.1">
    <property type="nucleotide sequence ID" value="NZ_JANSKA010000004.1"/>
</dbReference>